<evidence type="ECO:0000313" key="2">
    <source>
        <dbReference type="EMBL" id="EMO42589.1"/>
    </source>
</evidence>
<feature type="transmembrane region" description="Helical" evidence="1">
    <location>
        <begin position="16"/>
        <end position="38"/>
    </location>
</feature>
<dbReference type="EMBL" id="AHOP02000009">
    <property type="protein sequence ID" value="EMO42589.1"/>
    <property type="molecule type" value="Genomic_DNA"/>
</dbReference>
<keyword evidence="1" id="KW-0812">Transmembrane</keyword>
<dbReference type="Proteomes" id="UP000012153">
    <property type="component" value="Unassembled WGS sequence"/>
</dbReference>
<comment type="caution">
    <text evidence="2">The sequence shown here is derived from an EMBL/GenBank/DDBJ whole genome shotgun (WGS) entry which is preliminary data.</text>
</comment>
<dbReference type="Gene3D" id="1.10.10.60">
    <property type="entry name" value="Homeodomain-like"/>
    <property type="match status" value="1"/>
</dbReference>
<organism evidence="2 3">
    <name type="scientific">Leptospira noguchii serovar Autumnalis str. ZUN142</name>
    <dbReference type="NCBI Taxonomy" id="1085540"/>
    <lineage>
        <taxon>Bacteria</taxon>
        <taxon>Pseudomonadati</taxon>
        <taxon>Spirochaetota</taxon>
        <taxon>Spirochaetia</taxon>
        <taxon>Leptospirales</taxon>
        <taxon>Leptospiraceae</taxon>
        <taxon>Leptospira</taxon>
    </lineage>
</organism>
<evidence type="ECO:0000256" key="1">
    <source>
        <dbReference type="SAM" id="Phobius"/>
    </source>
</evidence>
<accession>M6UNH4</accession>
<name>M6UNH4_9LEPT</name>
<gene>
    <name evidence="2" type="ORF">LEP1GSC186_3198</name>
</gene>
<dbReference type="AlphaFoldDB" id="M6UNH4"/>
<dbReference type="RefSeq" id="WP_004435753.1">
    <property type="nucleotide sequence ID" value="NZ_AHOP02000009.1"/>
</dbReference>
<evidence type="ECO:0000313" key="3">
    <source>
        <dbReference type="Proteomes" id="UP000012153"/>
    </source>
</evidence>
<proteinExistence type="predicted"/>
<keyword evidence="1" id="KW-1133">Transmembrane helix</keyword>
<keyword evidence="1" id="KW-0472">Membrane</keyword>
<protein>
    <recommendedName>
        <fullName evidence="4">HTH araC/xylS-type domain-containing protein</fullName>
    </recommendedName>
</protein>
<reference evidence="2 3" key="1">
    <citation type="submission" date="2013-01" db="EMBL/GenBank/DDBJ databases">
        <authorList>
            <person name="Harkins D.M."/>
            <person name="Durkin A.S."/>
            <person name="Brinkac L.M."/>
            <person name="Haft D.H."/>
            <person name="Selengut J.D."/>
            <person name="Sanka R."/>
            <person name="DePew J."/>
            <person name="Purushe J."/>
            <person name="Matthias M.A."/>
            <person name="Vinetz J.M."/>
            <person name="Sutton G.G."/>
            <person name="Nierman W.C."/>
            <person name="Fouts D.E."/>
        </authorList>
    </citation>
    <scope>NUCLEOTIDE SEQUENCE [LARGE SCALE GENOMIC DNA]</scope>
    <source>
        <strain evidence="2 3">ZUN142</strain>
    </source>
</reference>
<sequence length="152" mass="18254">MIDFRTFIRTKKNKTLVLILYGVVRNFLTIAEILPFFFNSSFWFPSTQNKREHSKNLLQNIDLNQIRLNEFLDEDLRLSDFAIYTELSTHQALHYLNRKLNISFKDFLNFNRLEEAKRIIHLKGKQTNLLESVFNLITSFYKSYSLIFVYDN</sequence>
<evidence type="ECO:0008006" key="4">
    <source>
        <dbReference type="Google" id="ProtNLM"/>
    </source>
</evidence>